<dbReference type="OrthoDB" id="185373at2759"/>
<gene>
    <name evidence="3" type="ORF">D8674_030220</name>
</gene>
<dbReference type="InterPro" id="IPR046960">
    <property type="entry name" value="PPR_At4g14850-like_plant"/>
</dbReference>
<reference evidence="3 4" key="3">
    <citation type="submission" date="2019-11" db="EMBL/GenBank/DDBJ databases">
        <title>A de novo genome assembly of a pear dwarfing rootstock.</title>
        <authorList>
            <person name="Wang F."/>
            <person name="Wang J."/>
            <person name="Li S."/>
            <person name="Zhang Y."/>
            <person name="Fang M."/>
            <person name="Ma L."/>
            <person name="Zhao Y."/>
            <person name="Jiang S."/>
        </authorList>
    </citation>
    <scope>NUCLEOTIDE SEQUENCE [LARGE SCALE GENOMIC DNA]</scope>
    <source>
        <strain evidence="3">S2</strain>
        <tissue evidence="3">Leaf</tissue>
    </source>
</reference>
<feature type="domain" description="DYW" evidence="2">
    <location>
        <begin position="189"/>
        <end position="235"/>
    </location>
</feature>
<proteinExistence type="inferred from homology"/>
<evidence type="ECO:0000259" key="2">
    <source>
        <dbReference type="Pfam" id="PF14432"/>
    </source>
</evidence>
<sequence length="303" mass="34704">MGKLDLGEQVFSMVNKKDVSHFMACSHAGLVQKGKILFDSMVKEHGLYKSVEHYACMVDLPGRANRLDEAAKVIDNMRIEPGAKVWGALLGSSSRRLFELEPRNAGNYVLLADIYAEAKLWDGVPGRSWIEVKRKIYSFISIYEFNPQMEQLHALLAELSAEMKDQGYKPQTKVVLYGLHEEEKERIRVIRISKNLKLCEDCHPVTKFISKFANREILVRDVNRFHHFRDGTACAFFSWWMYIGTKVVPGPLKAGKKACEGPMEILQIFGTCFFFTKCDVMLVRHIHGSTRQFVSTTFNKCLR</sequence>
<comment type="similarity">
    <text evidence="1">Belongs to the PPR family. PCMP-H subfamily.</text>
</comment>
<dbReference type="Gene3D" id="1.25.40.10">
    <property type="entry name" value="Tetratricopeptide repeat domain"/>
    <property type="match status" value="1"/>
</dbReference>
<dbReference type="InterPro" id="IPR011990">
    <property type="entry name" value="TPR-like_helical_dom_sf"/>
</dbReference>
<dbReference type="EMBL" id="SMOL01000781">
    <property type="protein sequence ID" value="KAB2594770.1"/>
    <property type="molecule type" value="Genomic_DNA"/>
</dbReference>
<dbReference type="PANTHER" id="PTHR47926">
    <property type="entry name" value="PENTATRICOPEPTIDE REPEAT-CONTAINING PROTEIN"/>
    <property type="match status" value="1"/>
</dbReference>
<dbReference type="AlphaFoldDB" id="A0A5N5F0P2"/>
<comment type="caution">
    <text evidence="3">The sequence shown here is derived from an EMBL/GenBank/DDBJ whole genome shotgun (WGS) entry which is preliminary data.</text>
</comment>
<keyword evidence="4" id="KW-1185">Reference proteome</keyword>
<dbReference type="InterPro" id="IPR032867">
    <property type="entry name" value="DYW_dom"/>
</dbReference>
<reference evidence="4" key="2">
    <citation type="submission" date="2019-10" db="EMBL/GenBank/DDBJ databases">
        <title>A de novo genome assembly of a pear dwarfing rootstock.</title>
        <authorList>
            <person name="Wang F."/>
            <person name="Wang J."/>
            <person name="Li S."/>
            <person name="Zhang Y."/>
            <person name="Fang M."/>
            <person name="Ma L."/>
            <person name="Zhao Y."/>
            <person name="Jiang S."/>
        </authorList>
    </citation>
    <scope>NUCLEOTIDE SEQUENCE [LARGE SCALE GENOMIC DNA]</scope>
</reference>
<name>A0A5N5F0P2_9ROSA</name>
<evidence type="ECO:0000313" key="3">
    <source>
        <dbReference type="EMBL" id="KAB2594770.1"/>
    </source>
</evidence>
<reference evidence="3 4" key="1">
    <citation type="submission" date="2019-09" db="EMBL/GenBank/DDBJ databases">
        <authorList>
            <person name="Ou C."/>
        </authorList>
    </citation>
    <scope>NUCLEOTIDE SEQUENCE [LARGE SCALE GENOMIC DNA]</scope>
    <source>
        <strain evidence="3">S2</strain>
        <tissue evidence="3">Leaf</tissue>
    </source>
</reference>
<evidence type="ECO:0000256" key="1">
    <source>
        <dbReference type="ARBA" id="ARBA00006643"/>
    </source>
</evidence>
<dbReference type="GO" id="GO:0008270">
    <property type="term" value="F:zinc ion binding"/>
    <property type="evidence" value="ECO:0007669"/>
    <property type="project" value="InterPro"/>
</dbReference>
<dbReference type="Pfam" id="PF14432">
    <property type="entry name" value="DYW_deaminase"/>
    <property type="match status" value="1"/>
</dbReference>
<evidence type="ECO:0000313" key="4">
    <source>
        <dbReference type="Proteomes" id="UP000327157"/>
    </source>
</evidence>
<dbReference type="GO" id="GO:0003723">
    <property type="term" value="F:RNA binding"/>
    <property type="evidence" value="ECO:0007669"/>
    <property type="project" value="InterPro"/>
</dbReference>
<dbReference type="Proteomes" id="UP000327157">
    <property type="component" value="Chromosome 7"/>
</dbReference>
<dbReference type="InterPro" id="IPR046848">
    <property type="entry name" value="E_motif"/>
</dbReference>
<organism evidence="3 4">
    <name type="scientific">Pyrus ussuriensis x Pyrus communis</name>
    <dbReference type="NCBI Taxonomy" id="2448454"/>
    <lineage>
        <taxon>Eukaryota</taxon>
        <taxon>Viridiplantae</taxon>
        <taxon>Streptophyta</taxon>
        <taxon>Embryophyta</taxon>
        <taxon>Tracheophyta</taxon>
        <taxon>Spermatophyta</taxon>
        <taxon>Magnoliopsida</taxon>
        <taxon>eudicotyledons</taxon>
        <taxon>Gunneridae</taxon>
        <taxon>Pentapetalae</taxon>
        <taxon>rosids</taxon>
        <taxon>fabids</taxon>
        <taxon>Rosales</taxon>
        <taxon>Rosaceae</taxon>
        <taxon>Amygdaloideae</taxon>
        <taxon>Maleae</taxon>
        <taxon>Pyrus</taxon>
    </lineage>
</organism>
<protein>
    <submittedName>
        <fullName evidence="3">Pentatricopeptide repeat-containing protein</fullName>
    </submittedName>
</protein>
<dbReference type="GO" id="GO:0009451">
    <property type="term" value="P:RNA modification"/>
    <property type="evidence" value="ECO:0007669"/>
    <property type="project" value="InterPro"/>
</dbReference>
<dbReference type="Pfam" id="PF20431">
    <property type="entry name" value="E_motif"/>
    <property type="match status" value="1"/>
</dbReference>
<accession>A0A5N5F0P2</accession>
<dbReference type="PANTHER" id="PTHR47926:SF482">
    <property type="entry name" value="PENTATRICOPEPTIDE REPEAT-CONTAINING PROTEIN CHLOROPLASTIC"/>
    <property type="match status" value="1"/>
</dbReference>